<feature type="region of interest" description="Disordered" evidence="1">
    <location>
        <begin position="111"/>
        <end position="130"/>
    </location>
</feature>
<dbReference type="PANTHER" id="PTHR38248:SF2">
    <property type="entry name" value="FUNK1 11"/>
    <property type="match status" value="1"/>
</dbReference>
<proteinExistence type="predicted"/>
<dbReference type="AlphaFoldDB" id="A0AAD2HKR1"/>
<dbReference type="SUPFAM" id="SSF56112">
    <property type="entry name" value="Protein kinase-like (PK-like)"/>
    <property type="match status" value="1"/>
</dbReference>
<evidence type="ECO:0000256" key="1">
    <source>
        <dbReference type="SAM" id="MobiDB-lite"/>
    </source>
</evidence>
<reference evidence="3" key="1">
    <citation type="submission" date="2023-11" db="EMBL/GenBank/DDBJ databases">
        <authorList>
            <person name="De Vega J J."/>
            <person name="De Vega J J."/>
        </authorList>
    </citation>
    <scope>NUCLEOTIDE SEQUENCE</scope>
</reference>
<dbReference type="InterPro" id="IPR040976">
    <property type="entry name" value="Pkinase_fungal"/>
</dbReference>
<name>A0AAD2HKR1_9AGAR</name>
<organism evidence="3 4">
    <name type="scientific">Mycena citricolor</name>
    <dbReference type="NCBI Taxonomy" id="2018698"/>
    <lineage>
        <taxon>Eukaryota</taxon>
        <taxon>Fungi</taxon>
        <taxon>Dikarya</taxon>
        <taxon>Basidiomycota</taxon>
        <taxon>Agaricomycotina</taxon>
        <taxon>Agaricomycetes</taxon>
        <taxon>Agaricomycetidae</taxon>
        <taxon>Agaricales</taxon>
        <taxon>Marasmiineae</taxon>
        <taxon>Mycenaceae</taxon>
        <taxon>Mycena</taxon>
    </lineage>
</organism>
<feature type="domain" description="Fungal-type protein kinase" evidence="2">
    <location>
        <begin position="432"/>
        <end position="687"/>
    </location>
</feature>
<dbReference type="Pfam" id="PF17667">
    <property type="entry name" value="Pkinase_fungal"/>
    <property type="match status" value="1"/>
</dbReference>
<dbReference type="GO" id="GO:0004672">
    <property type="term" value="F:protein kinase activity"/>
    <property type="evidence" value="ECO:0007669"/>
    <property type="project" value="InterPro"/>
</dbReference>
<dbReference type="Proteomes" id="UP001295794">
    <property type="component" value="Unassembled WGS sequence"/>
</dbReference>
<comment type="caution">
    <text evidence="3">The sequence shown here is derived from an EMBL/GenBank/DDBJ whole genome shotgun (WGS) entry which is preliminary data.</text>
</comment>
<dbReference type="InterPro" id="IPR011009">
    <property type="entry name" value="Kinase-like_dom_sf"/>
</dbReference>
<evidence type="ECO:0000259" key="2">
    <source>
        <dbReference type="Pfam" id="PF17667"/>
    </source>
</evidence>
<accession>A0AAD2HKR1</accession>
<keyword evidence="4" id="KW-1185">Reference proteome</keyword>
<feature type="region of interest" description="Disordered" evidence="1">
    <location>
        <begin position="789"/>
        <end position="816"/>
    </location>
</feature>
<dbReference type="PROSITE" id="PS00109">
    <property type="entry name" value="PROTEIN_KINASE_TYR"/>
    <property type="match status" value="1"/>
</dbReference>
<evidence type="ECO:0000313" key="3">
    <source>
        <dbReference type="EMBL" id="CAK5277215.1"/>
    </source>
</evidence>
<dbReference type="Gene3D" id="1.10.510.10">
    <property type="entry name" value="Transferase(Phosphotransferase) domain 1"/>
    <property type="match status" value="1"/>
</dbReference>
<dbReference type="PANTHER" id="PTHR38248">
    <property type="entry name" value="FUNK1 6"/>
    <property type="match status" value="1"/>
</dbReference>
<dbReference type="EMBL" id="CAVNYO010000419">
    <property type="protein sequence ID" value="CAK5277215.1"/>
    <property type="molecule type" value="Genomic_DNA"/>
</dbReference>
<gene>
    <name evidence="3" type="ORF">MYCIT1_LOCUS26085</name>
</gene>
<feature type="compositionally biased region" description="Polar residues" evidence="1">
    <location>
        <begin position="359"/>
        <end position="378"/>
    </location>
</feature>
<evidence type="ECO:0000313" key="4">
    <source>
        <dbReference type="Proteomes" id="UP001295794"/>
    </source>
</evidence>
<dbReference type="InterPro" id="IPR008266">
    <property type="entry name" value="Tyr_kinase_AS"/>
</dbReference>
<feature type="non-terminal residue" evidence="3">
    <location>
        <position position="840"/>
    </location>
</feature>
<sequence>PNPTNPLRSLSSSPIIVIGLLEHSLRDTKFRPRSLIGCATHDSLRVDNIDEHEMSDSIMREHLRGFISVDEMLETMGKDGQEEAAFIMNAVSGAQSQLDEAHKRCDLFDQEREASEREETESEDSLPLSYEGRENPLVDRLIPYLQQVVSQLPSATAPTVIDTCNMEIPLNDADQAHKTQPDIAFTRPGIPAPQEGNPLRWSQIGTFFEVKDSLNFIVAERDSSAGEMMYYPRSDDEDESTGPLAEWGERARSLLAASGACCIYLVTFIGRSAHLFRFDTAGYQATPAFDWYDKPTVLPRFLYRLYNPRGHPGRMPGDDYTIVPTEQAERERLHAAMVRRVKCMLREAGELEQQPDEPVSTSGQNSGAAAASRTTNAEKASRLRKLAKAQKSELRRDDWLAHSCVIPTVMFQDDEATGRRSYKLVHCLTAGPLLWASHSLFGRATKVFRVILREDLDADNPTVYALKDSWRQGSRRPEVDFYDVIREGCRQKGIDTTGMAQCHGCFDMSFRIPSIPAEDATWDPSLHRTASVDLLPEQERDVIARYHTRTLLTPVGRRLSTFSSVRELVDGLYDGLKHLHIAEGAGVRHRDVSHGNVMFDAYSAEVRGFLLDYDYAEFSEEGLETLKQVHARLGTVHSLYYPSISKTLKELTGTLSFLALDLALERADTHEHYHDLESFYWLLIWTVLRHTRPEIHCAGKDTCADLFGPSSSGKKFLWVLDFETLGPTGSVLHELSGRLVTMVQAQNAQANPFPRKSSTATVTTPEKLSYEEMSEVFSTMLEQNERWDALEHSESVPDAPSRKRGRDGVDNGQNSNIVAKGNAKALIGYPMSALVAADGR</sequence>
<feature type="region of interest" description="Disordered" evidence="1">
    <location>
        <begin position="350"/>
        <end position="383"/>
    </location>
</feature>
<protein>
    <recommendedName>
        <fullName evidence="2">Fungal-type protein kinase domain-containing protein</fullName>
    </recommendedName>
</protein>